<feature type="region of interest" description="Disordered" evidence="4">
    <location>
        <begin position="430"/>
        <end position="452"/>
    </location>
</feature>
<feature type="compositionally biased region" description="Low complexity" evidence="4">
    <location>
        <begin position="336"/>
        <end position="348"/>
    </location>
</feature>
<reference evidence="6 7" key="1">
    <citation type="journal article" date="2023" name="Elife">
        <title>Identification of key yeast species and microbe-microbe interactions impacting larval growth of Drosophila in the wild.</title>
        <authorList>
            <person name="Mure A."/>
            <person name="Sugiura Y."/>
            <person name="Maeda R."/>
            <person name="Honda K."/>
            <person name="Sakurai N."/>
            <person name="Takahashi Y."/>
            <person name="Watada M."/>
            <person name="Katoh T."/>
            <person name="Gotoh A."/>
            <person name="Gotoh Y."/>
            <person name="Taniguchi I."/>
            <person name="Nakamura K."/>
            <person name="Hayashi T."/>
            <person name="Katayama T."/>
            <person name="Uemura T."/>
            <person name="Hattori Y."/>
        </authorList>
    </citation>
    <scope>NUCLEOTIDE SEQUENCE [LARGE SCALE GENOMIC DNA]</scope>
    <source>
        <strain evidence="6 7">SC-9</strain>
    </source>
</reference>
<accession>A0AAV5QCL6</accession>
<keyword evidence="7" id="KW-1185">Reference proteome</keyword>
<gene>
    <name evidence="6" type="ORF">DASC09_000050</name>
</gene>
<name>A0AAV5QCL6_9ASCO</name>
<feature type="compositionally biased region" description="Acidic residues" evidence="4">
    <location>
        <begin position="276"/>
        <end position="285"/>
    </location>
</feature>
<dbReference type="GO" id="GO:0061186">
    <property type="term" value="P:negative regulation of silent mating-type cassette heterochromatin formation"/>
    <property type="evidence" value="ECO:0007669"/>
    <property type="project" value="TreeGrafter"/>
</dbReference>
<evidence type="ECO:0000256" key="3">
    <source>
        <dbReference type="ARBA" id="ARBA00022833"/>
    </source>
</evidence>
<evidence type="ECO:0000313" key="6">
    <source>
        <dbReference type="EMBL" id="GMM32680.1"/>
    </source>
</evidence>
<dbReference type="InterPro" id="IPR019786">
    <property type="entry name" value="Zinc_finger_PHD-type_CS"/>
</dbReference>
<feature type="compositionally biased region" description="Basic and acidic residues" evidence="4">
    <location>
        <begin position="293"/>
        <end position="315"/>
    </location>
</feature>
<dbReference type="SMART" id="SM00249">
    <property type="entry name" value="PHD"/>
    <property type="match status" value="1"/>
</dbReference>
<dbReference type="InterPro" id="IPR013083">
    <property type="entry name" value="Znf_RING/FYVE/PHD"/>
</dbReference>
<dbReference type="RefSeq" id="XP_064849680.1">
    <property type="nucleotide sequence ID" value="XM_064993608.1"/>
</dbReference>
<dbReference type="GO" id="GO:0008270">
    <property type="term" value="F:zinc ion binding"/>
    <property type="evidence" value="ECO:0007669"/>
    <property type="project" value="UniProtKB-KW"/>
</dbReference>
<comment type="caution">
    <text evidence="6">The sequence shown here is derived from an EMBL/GenBank/DDBJ whole genome shotgun (WGS) entry which is preliminary data.</text>
</comment>
<dbReference type="InterPro" id="IPR001965">
    <property type="entry name" value="Znf_PHD"/>
</dbReference>
<dbReference type="EMBL" id="BTFZ01000001">
    <property type="protein sequence ID" value="GMM32680.1"/>
    <property type="molecule type" value="Genomic_DNA"/>
</dbReference>
<evidence type="ECO:0000256" key="2">
    <source>
        <dbReference type="ARBA" id="ARBA00022771"/>
    </source>
</evidence>
<keyword evidence="2" id="KW-0863">Zinc-finger</keyword>
<dbReference type="Gene3D" id="3.30.40.10">
    <property type="entry name" value="Zinc/RING finger domain, C3HC4 (zinc finger)"/>
    <property type="match status" value="1"/>
</dbReference>
<keyword evidence="1" id="KW-0479">Metal-binding</keyword>
<organism evidence="6 7">
    <name type="scientific">Saccharomycopsis crataegensis</name>
    <dbReference type="NCBI Taxonomy" id="43959"/>
    <lineage>
        <taxon>Eukaryota</taxon>
        <taxon>Fungi</taxon>
        <taxon>Dikarya</taxon>
        <taxon>Ascomycota</taxon>
        <taxon>Saccharomycotina</taxon>
        <taxon>Saccharomycetes</taxon>
        <taxon>Saccharomycopsidaceae</taxon>
        <taxon>Saccharomycopsis</taxon>
    </lineage>
</organism>
<dbReference type="PROSITE" id="PS01359">
    <property type="entry name" value="ZF_PHD_1"/>
    <property type="match status" value="1"/>
</dbReference>
<dbReference type="GO" id="GO:0070210">
    <property type="term" value="C:Rpd3L-Expanded complex"/>
    <property type="evidence" value="ECO:0007669"/>
    <property type="project" value="TreeGrafter"/>
</dbReference>
<feature type="compositionally biased region" description="Polar residues" evidence="4">
    <location>
        <begin position="356"/>
        <end position="372"/>
    </location>
</feature>
<dbReference type="Pfam" id="PF00628">
    <property type="entry name" value="PHD"/>
    <property type="match status" value="1"/>
</dbReference>
<dbReference type="PANTHER" id="PTHR47793">
    <property type="entry name" value="HISTONE DEACETYLASE COMPLEX SUBUNIT CTI6"/>
    <property type="match status" value="1"/>
</dbReference>
<dbReference type="PANTHER" id="PTHR47793:SF1">
    <property type="entry name" value="HISTONE DEACETYLASE COMPLEX SUBUNIT CTI6"/>
    <property type="match status" value="1"/>
</dbReference>
<dbReference type="InterPro" id="IPR053051">
    <property type="entry name" value="HDAC_complex_subunit"/>
</dbReference>
<dbReference type="SUPFAM" id="SSF57903">
    <property type="entry name" value="FYVE/PHD zinc finger"/>
    <property type="match status" value="1"/>
</dbReference>
<evidence type="ECO:0000256" key="4">
    <source>
        <dbReference type="SAM" id="MobiDB-lite"/>
    </source>
</evidence>
<evidence type="ECO:0000256" key="1">
    <source>
        <dbReference type="ARBA" id="ARBA00022723"/>
    </source>
</evidence>
<feature type="region of interest" description="Disordered" evidence="4">
    <location>
        <begin position="211"/>
        <end position="386"/>
    </location>
</feature>
<feature type="compositionally biased region" description="Low complexity" evidence="4">
    <location>
        <begin position="431"/>
        <end position="444"/>
    </location>
</feature>
<dbReference type="GeneID" id="90070659"/>
<feature type="compositionally biased region" description="Polar residues" evidence="4">
    <location>
        <begin position="146"/>
        <end position="159"/>
    </location>
</feature>
<evidence type="ECO:0000313" key="7">
    <source>
        <dbReference type="Proteomes" id="UP001360560"/>
    </source>
</evidence>
<feature type="region of interest" description="Disordered" evidence="4">
    <location>
        <begin position="1"/>
        <end position="60"/>
    </location>
</feature>
<protein>
    <submittedName>
        <fullName evidence="6">Cti6 protein</fullName>
    </submittedName>
</protein>
<feature type="region of interest" description="Disordered" evidence="4">
    <location>
        <begin position="141"/>
        <end position="199"/>
    </location>
</feature>
<feature type="compositionally biased region" description="Basic residues" evidence="4">
    <location>
        <begin position="1"/>
        <end position="12"/>
    </location>
</feature>
<sequence>MVSSRRSARKSRSTGYSGYNDPYEEDYGRLSRSSRRSARTDEEQEPFEEEEFDENDSSNGEVTRCICGNQELRLDPNDKYYNDEQVLGLFIQCDKCNVWQHGYCVSIYEDKQVPEKYWCERCRPDLHTIAVGSNGTFSRYIPVQPKKSNSTATGNNNGVTKKKPRPVRATRASGAENLELDLKSPTSKHGRTTMNSNDGLLAKVLRESAKEFKTKGTGSDDSAGEEIEGELQGGADGLEKEHRTKKSRKGSPDNLNEMPVKSEIADEVDEKKKLDEFEEPNDNNEDTNFHSPRKNDQEPHSSKRRSDDQTDDHGASRGTTHNPTALKPPRKKKAKSSSTSQSFSSTQRRSTKGANKDSTINGGTNGSNSILLNSDKPIEPRIPPPKISLHEMRKRITAISEFIYYVSVDLTEEEKSYQKLLDTFQQKAFGSSTSNSANTSLNTSLDEDDSQEEEKFIKNFQALFESNQNGSLEMIEQLRNKIGEWEENFGSYEA</sequence>
<feature type="domain" description="Zinc finger PHD-type" evidence="5">
    <location>
        <begin position="64"/>
        <end position="123"/>
    </location>
</feature>
<dbReference type="Proteomes" id="UP001360560">
    <property type="component" value="Unassembled WGS sequence"/>
</dbReference>
<dbReference type="GO" id="GO:0061188">
    <property type="term" value="P:negative regulation of rDNA heterochromatin formation"/>
    <property type="evidence" value="ECO:0007669"/>
    <property type="project" value="TreeGrafter"/>
</dbReference>
<dbReference type="GO" id="GO:0033698">
    <property type="term" value="C:Rpd3L complex"/>
    <property type="evidence" value="ECO:0007669"/>
    <property type="project" value="TreeGrafter"/>
</dbReference>
<dbReference type="InterPro" id="IPR011011">
    <property type="entry name" value="Znf_FYVE_PHD"/>
</dbReference>
<dbReference type="InterPro" id="IPR019787">
    <property type="entry name" value="Znf_PHD-finger"/>
</dbReference>
<dbReference type="AlphaFoldDB" id="A0AAV5QCL6"/>
<evidence type="ECO:0000259" key="5">
    <source>
        <dbReference type="SMART" id="SM00249"/>
    </source>
</evidence>
<feature type="compositionally biased region" description="Acidic residues" evidence="4">
    <location>
        <begin position="42"/>
        <end position="56"/>
    </location>
</feature>
<proteinExistence type="predicted"/>
<keyword evidence="3" id="KW-0862">Zinc</keyword>